<evidence type="ECO:0000256" key="5">
    <source>
        <dbReference type="ARBA" id="ARBA00022741"/>
    </source>
</evidence>
<dbReference type="InterPro" id="IPR013767">
    <property type="entry name" value="PAS_fold"/>
</dbReference>
<dbReference type="SMART" id="SM00086">
    <property type="entry name" value="PAC"/>
    <property type="match status" value="1"/>
</dbReference>
<dbReference type="PRINTS" id="PR00344">
    <property type="entry name" value="BCTRLSENSOR"/>
</dbReference>
<accession>A0A6L5JYI1</accession>
<evidence type="ECO:0000313" key="13">
    <source>
        <dbReference type="EMBL" id="MQY51258.1"/>
    </source>
</evidence>
<keyword evidence="5" id="KW-0547">Nucleotide-binding</keyword>
<feature type="domain" description="PAC" evidence="12">
    <location>
        <begin position="374"/>
        <end position="426"/>
    </location>
</feature>
<dbReference type="AlphaFoldDB" id="A0A6L5JYI1"/>
<dbReference type="InterPro" id="IPR036097">
    <property type="entry name" value="HisK_dim/P_sf"/>
</dbReference>
<dbReference type="PANTHER" id="PTHR43065:SF10">
    <property type="entry name" value="PEROXIDE STRESS-ACTIVATED HISTIDINE KINASE MAK3"/>
    <property type="match status" value="1"/>
</dbReference>
<dbReference type="GO" id="GO:0006355">
    <property type="term" value="P:regulation of DNA-templated transcription"/>
    <property type="evidence" value="ECO:0007669"/>
    <property type="project" value="InterPro"/>
</dbReference>
<organism evidence="13 14">
    <name type="scientific">Rhodocyclus tenuis</name>
    <name type="common">Rhodospirillum tenue</name>
    <dbReference type="NCBI Taxonomy" id="1066"/>
    <lineage>
        <taxon>Bacteria</taxon>
        <taxon>Pseudomonadati</taxon>
        <taxon>Pseudomonadota</taxon>
        <taxon>Betaproteobacteria</taxon>
        <taxon>Rhodocyclales</taxon>
        <taxon>Rhodocyclaceae</taxon>
        <taxon>Rhodocyclus</taxon>
    </lineage>
</organism>
<dbReference type="OrthoDB" id="1931120at2"/>
<dbReference type="Gene3D" id="3.30.565.10">
    <property type="entry name" value="Histidine kinase-like ATPase, C-terminal domain"/>
    <property type="match status" value="1"/>
</dbReference>
<dbReference type="InterPro" id="IPR003594">
    <property type="entry name" value="HATPase_dom"/>
</dbReference>
<name>A0A6L5JYI1_RHOTE</name>
<dbReference type="SMART" id="SM00091">
    <property type="entry name" value="PAS"/>
    <property type="match status" value="1"/>
</dbReference>
<dbReference type="Pfam" id="PF00512">
    <property type="entry name" value="HisKA"/>
    <property type="match status" value="1"/>
</dbReference>
<proteinExistence type="predicted"/>
<comment type="caution">
    <text evidence="13">The sequence shown here is derived from an EMBL/GenBank/DDBJ whole genome shotgun (WGS) entry which is preliminary data.</text>
</comment>
<dbReference type="Gene3D" id="1.10.287.130">
    <property type="match status" value="1"/>
</dbReference>
<keyword evidence="7" id="KW-0067">ATP-binding</keyword>
<dbReference type="SMART" id="SM00388">
    <property type="entry name" value="HisKA"/>
    <property type="match status" value="1"/>
</dbReference>
<keyword evidence="9" id="KW-0812">Transmembrane</keyword>
<keyword evidence="3" id="KW-0597">Phosphoprotein</keyword>
<feature type="transmembrane region" description="Helical" evidence="9">
    <location>
        <begin position="262"/>
        <end position="282"/>
    </location>
</feature>
<evidence type="ECO:0000259" key="11">
    <source>
        <dbReference type="PROSITE" id="PS50112"/>
    </source>
</evidence>
<evidence type="ECO:0000313" key="14">
    <source>
        <dbReference type="Proteomes" id="UP000480275"/>
    </source>
</evidence>
<keyword evidence="9" id="KW-0472">Membrane</keyword>
<dbReference type="InterPro" id="IPR000014">
    <property type="entry name" value="PAS"/>
</dbReference>
<dbReference type="Pfam" id="PF00989">
    <property type="entry name" value="PAS"/>
    <property type="match status" value="1"/>
</dbReference>
<dbReference type="InterPro" id="IPR004358">
    <property type="entry name" value="Sig_transdc_His_kin-like_C"/>
</dbReference>
<feature type="domain" description="Histidine kinase" evidence="10">
    <location>
        <begin position="446"/>
        <end position="661"/>
    </location>
</feature>
<dbReference type="SUPFAM" id="SSF47384">
    <property type="entry name" value="Homodimeric domain of signal transducing histidine kinase"/>
    <property type="match status" value="1"/>
</dbReference>
<evidence type="ECO:0000256" key="9">
    <source>
        <dbReference type="SAM" id="Phobius"/>
    </source>
</evidence>
<dbReference type="SUPFAM" id="SSF55874">
    <property type="entry name" value="ATPase domain of HSP90 chaperone/DNA topoisomerase II/histidine kinase"/>
    <property type="match status" value="1"/>
</dbReference>
<comment type="catalytic activity">
    <reaction evidence="1">
        <text>ATP + protein L-histidine = ADP + protein N-phospho-L-histidine.</text>
        <dbReference type="EC" id="2.7.13.3"/>
    </reaction>
</comment>
<dbReference type="NCBIfam" id="TIGR00229">
    <property type="entry name" value="sensory_box"/>
    <property type="match status" value="1"/>
</dbReference>
<evidence type="ECO:0000256" key="4">
    <source>
        <dbReference type="ARBA" id="ARBA00022679"/>
    </source>
</evidence>
<dbReference type="CDD" id="cd00130">
    <property type="entry name" value="PAS"/>
    <property type="match status" value="1"/>
</dbReference>
<keyword evidence="4" id="KW-0808">Transferase</keyword>
<dbReference type="PANTHER" id="PTHR43065">
    <property type="entry name" value="SENSOR HISTIDINE KINASE"/>
    <property type="match status" value="1"/>
</dbReference>
<evidence type="ECO:0000259" key="10">
    <source>
        <dbReference type="PROSITE" id="PS50109"/>
    </source>
</evidence>
<keyword evidence="8" id="KW-0902">Two-component regulatory system</keyword>
<evidence type="ECO:0000256" key="2">
    <source>
        <dbReference type="ARBA" id="ARBA00012438"/>
    </source>
</evidence>
<gene>
    <name evidence="13" type="ORF">GHK24_05650</name>
</gene>
<sequence length="666" mass="74015">MKSPPPFRSKAKTQAWPSWYLTVPKVAVALLLCLLVALLWLLRQNEAEEQRATLIADVLWFEQNVRFHLDGNAEQLQQLAIDLALSTDDTQLFRTRARHILRNSPELMQIRWEDTSGTALDALPAPAPGAKDHAQHGADEATEARTREMAKKLGTAVYSDVQTGASGASFTLHVPVNSGGRLRGEIVGVYSLDSLLMHLTPWWLAEKYQIRLLDENGNALASKSSVAPVDPLLSYKLPFDPPGYGLLFHVTAYKVAGSVAQALIATLILILAGAVLLSLWVVRGLIQRRLKAEQALRSEHAFRKAMEDSLTVGMRARDLEGRITYANPAFCHMVGFSEEELVDHLPPMPYWAPEEMERSEAMLRAVLAGRAPGEGFELRFMRKNGERFDALVYEAPLIDADGEHTGWMASILDVTARNQAEEIARQQHEKLQFTSRLVTMGEMASTLAHELNQPLAAIASYNTGCLNKLESGDYTEDELREALGKLGVQAQRAGHIIRRVHDFVRKSEPKLAPCDLAEVIEDSIGFIDAVAKNRNVLIVREIQGMRPELMADRVMLEQVLLNLMRNGIEAMDEAPPERRLLTITLRRVDNQMQIRVIDRGSGIPPEVQARLFTPLFSTKSEGMGMGLNICRSIIEFHHGRLWLEPNPAGGSVFVINLPILASTPAP</sequence>
<evidence type="ECO:0000256" key="7">
    <source>
        <dbReference type="ARBA" id="ARBA00022840"/>
    </source>
</evidence>
<evidence type="ECO:0000256" key="3">
    <source>
        <dbReference type="ARBA" id="ARBA00022553"/>
    </source>
</evidence>
<evidence type="ECO:0000259" key="12">
    <source>
        <dbReference type="PROSITE" id="PS50113"/>
    </source>
</evidence>
<dbReference type="SMART" id="SM00387">
    <property type="entry name" value="HATPase_c"/>
    <property type="match status" value="1"/>
</dbReference>
<evidence type="ECO:0000256" key="1">
    <source>
        <dbReference type="ARBA" id="ARBA00000085"/>
    </source>
</evidence>
<dbReference type="InterPro" id="IPR001610">
    <property type="entry name" value="PAC"/>
</dbReference>
<reference evidence="13 14" key="1">
    <citation type="submission" date="2019-10" db="EMBL/GenBank/DDBJ databases">
        <title>Whole-genome sequence of the purple nonsulfur photosynthetic bacterium Rhodocyclus tenuis.</title>
        <authorList>
            <person name="Kyndt J.A."/>
            <person name="Meyer T.E."/>
        </authorList>
    </citation>
    <scope>NUCLEOTIDE SEQUENCE [LARGE SCALE GENOMIC DNA]</scope>
    <source>
        <strain evidence="13 14">DSM 110</strain>
    </source>
</reference>
<dbReference type="Gene3D" id="3.30.450.20">
    <property type="entry name" value="PAS domain"/>
    <property type="match status" value="1"/>
</dbReference>
<dbReference type="InterPro" id="IPR036890">
    <property type="entry name" value="HATPase_C_sf"/>
</dbReference>
<dbReference type="PROSITE" id="PS50112">
    <property type="entry name" value="PAS"/>
    <property type="match status" value="1"/>
</dbReference>
<feature type="domain" description="PAS" evidence="11">
    <location>
        <begin position="298"/>
        <end position="370"/>
    </location>
</feature>
<dbReference type="CDD" id="cd00082">
    <property type="entry name" value="HisKA"/>
    <property type="match status" value="1"/>
</dbReference>
<dbReference type="InterPro" id="IPR005467">
    <property type="entry name" value="His_kinase_dom"/>
</dbReference>
<dbReference type="EC" id="2.7.13.3" evidence="2"/>
<dbReference type="InterPro" id="IPR000700">
    <property type="entry name" value="PAS-assoc_C"/>
</dbReference>
<dbReference type="PROSITE" id="PS50113">
    <property type="entry name" value="PAC"/>
    <property type="match status" value="1"/>
</dbReference>
<dbReference type="GO" id="GO:0005524">
    <property type="term" value="F:ATP binding"/>
    <property type="evidence" value="ECO:0007669"/>
    <property type="project" value="UniProtKB-KW"/>
</dbReference>
<dbReference type="Proteomes" id="UP000480275">
    <property type="component" value="Unassembled WGS sequence"/>
</dbReference>
<dbReference type="Pfam" id="PF02518">
    <property type="entry name" value="HATPase_c"/>
    <property type="match status" value="1"/>
</dbReference>
<dbReference type="EMBL" id="WIXJ01000002">
    <property type="protein sequence ID" value="MQY51258.1"/>
    <property type="molecule type" value="Genomic_DNA"/>
</dbReference>
<protein>
    <recommendedName>
        <fullName evidence="2">histidine kinase</fullName>
        <ecNumber evidence="2">2.7.13.3</ecNumber>
    </recommendedName>
</protein>
<keyword evidence="9" id="KW-1133">Transmembrane helix</keyword>
<evidence type="ECO:0000256" key="8">
    <source>
        <dbReference type="ARBA" id="ARBA00023012"/>
    </source>
</evidence>
<dbReference type="GO" id="GO:0000155">
    <property type="term" value="F:phosphorelay sensor kinase activity"/>
    <property type="evidence" value="ECO:0007669"/>
    <property type="project" value="InterPro"/>
</dbReference>
<dbReference type="InterPro" id="IPR003661">
    <property type="entry name" value="HisK_dim/P_dom"/>
</dbReference>
<dbReference type="PROSITE" id="PS50109">
    <property type="entry name" value="HIS_KIN"/>
    <property type="match status" value="1"/>
</dbReference>
<keyword evidence="6" id="KW-0418">Kinase</keyword>
<dbReference type="InterPro" id="IPR035965">
    <property type="entry name" value="PAS-like_dom_sf"/>
</dbReference>
<dbReference type="SUPFAM" id="SSF55785">
    <property type="entry name" value="PYP-like sensor domain (PAS domain)"/>
    <property type="match status" value="1"/>
</dbReference>
<evidence type="ECO:0000256" key="6">
    <source>
        <dbReference type="ARBA" id="ARBA00022777"/>
    </source>
</evidence>